<sequence>MSGARRTMGLTPWLRPAVTIALLAALLVLYLVSDAFRGEVNRAVGVLGSGDTGALRDYILSYGAWAPVVSAALMVLQALAAFLPSFLLGLANGLAFGAFWGGMLSLVSAALAAAISFGIARAVGRVPVEALVGRESLGSADRWFERHGAYAVLVARLIPFVSFDAISYAAGLTRMGFWRFLAATTVGMAPATFVYSYLGERAPQYTGPLLVFFGLFVAAAVVAGIIRRRRKRA</sequence>
<keyword evidence="4 7" id="KW-0812">Transmembrane</keyword>
<evidence type="ECO:0000313" key="9">
    <source>
        <dbReference type="EMBL" id="CAA9470435.1"/>
    </source>
</evidence>
<feature type="transmembrane region" description="Helical" evidence="7">
    <location>
        <begin position="177"/>
        <end position="197"/>
    </location>
</feature>
<evidence type="ECO:0000256" key="1">
    <source>
        <dbReference type="ARBA" id="ARBA00004651"/>
    </source>
</evidence>
<dbReference type="InterPro" id="IPR015414">
    <property type="entry name" value="TMEM64"/>
</dbReference>
<evidence type="ECO:0000256" key="6">
    <source>
        <dbReference type="ARBA" id="ARBA00023136"/>
    </source>
</evidence>
<evidence type="ECO:0000256" key="2">
    <source>
        <dbReference type="ARBA" id="ARBA00008640"/>
    </source>
</evidence>
<keyword evidence="5 7" id="KW-1133">Transmembrane helix</keyword>
<dbReference type="GO" id="GO:0005886">
    <property type="term" value="C:plasma membrane"/>
    <property type="evidence" value="ECO:0007669"/>
    <property type="project" value="UniProtKB-SubCell"/>
</dbReference>
<evidence type="ECO:0000256" key="5">
    <source>
        <dbReference type="ARBA" id="ARBA00022989"/>
    </source>
</evidence>
<evidence type="ECO:0000256" key="7">
    <source>
        <dbReference type="RuleBase" id="RU366058"/>
    </source>
</evidence>
<evidence type="ECO:0000259" key="8">
    <source>
        <dbReference type="Pfam" id="PF09335"/>
    </source>
</evidence>
<feature type="transmembrane region" description="Helical" evidence="7">
    <location>
        <begin position="94"/>
        <end position="119"/>
    </location>
</feature>
<dbReference type="Pfam" id="PF09335">
    <property type="entry name" value="VTT_dom"/>
    <property type="match status" value="1"/>
</dbReference>
<evidence type="ECO:0000256" key="4">
    <source>
        <dbReference type="ARBA" id="ARBA00022692"/>
    </source>
</evidence>
<comment type="subcellular location">
    <subcellularLocation>
        <location evidence="1 7">Cell membrane</location>
        <topology evidence="1 7">Multi-pass membrane protein</topology>
    </subcellularLocation>
</comment>
<proteinExistence type="inferred from homology"/>
<name>A0A6J4RKY6_9ACTN</name>
<evidence type="ECO:0000256" key="3">
    <source>
        <dbReference type="ARBA" id="ARBA00022475"/>
    </source>
</evidence>
<feature type="transmembrane region" description="Helical" evidence="7">
    <location>
        <begin position="209"/>
        <end position="226"/>
    </location>
</feature>
<dbReference type="AlphaFoldDB" id="A0A6J4RKY6"/>
<keyword evidence="3 7" id="KW-1003">Cell membrane</keyword>
<dbReference type="PANTHER" id="PTHR12677">
    <property type="entry name" value="GOLGI APPARATUS MEMBRANE PROTEIN TVP38-RELATED"/>
    <property type="match status" value="1"/>
</dbReference>
<accession>A0A6J4RKY6</accession>
<dbReference type="PANTHER" id="PTHR12677:SF59">
    <property type="entry name" value="GOLGI APPARATUS MEMBRANE PROTEIN TVP38-RELATED"/>
    <property type="match status" value="1"/>
</dbReference>
<keyword evidence="6 7" id="KW-0472">Membrane</keyword>
<feature type="transmembrane region" description="Helical" evidence="7">
    <location>
        <begin position="149"/>
        <end position="170"/>
    </location>
</feature>
<organism evidence="9">
    <name type="scientific">uncultured Rubrobacteraceae bacterium</name>
    <dbReference type="NCBI Taxonomy" id="349277"/>
    <lineage>
        <taxon>Bacteria</taxon>
        <taxon>Bacillati</taxon>
        <taxon>Actinomycetota</taxon>
        <taxon>Rubrobacteria</taxon>
        <taxon>Rubrobacterales</taxon>
        <taxon>Rubrobacteraceae</taxon>
        <taxon>environmental samples</taxon>
    </lineage>
</organism>
<feature type="domain" description="VTT" evidence="8">
    <location>
        <begin position="83"/>
        <end position="200"/>
    </location>
</feature>
<feature type="transmembrane region" description="Helical" evidence="7">
    <location>
        <begin position="59"/>
        <end position="82"/>
    </location>
</feature>
<reference evidence="9" key="1">
    <citation type="submission" date="2020-02" db="EMBL/GenBank/DDBJ databases">
        <authorList>
            <person name="Meier V. D."/>
        </authorList>
    </citation>
    <scope>NUCLEOTIDE SEQUENCE</scope>
    <source>
        <strain evidence="9">AVDCRST_MAG25</strain>
    </source>
</reference>
<gene>
    <name evidence="9" type="ORF">AVDCRST_MAG25-1993</name>
</gene>
<comment type="similarity">
    <text evidence="2 7">Belongs to the TVP38/TMEM64 family.</text>
</comment>
<protein>
    <recommendedName>
        <fullName evidence="7">TVP38/TMEM64 family membrane protein</fullName>
    </recommendedName>
</protein>
<dbReference type="EMBL" id="CADCVI010000124">
    <property type="protein sequence ID" value="CAA9470435.1"/>
    <property type="molecule type" value="Genomic_DNA"/>
</dbReference>
<dbReference type="InterPro" id="IPR032816">
    <property type="entry name" value="VTT_dom"/>
</dbReference>